<dbReference type="InterPro" id="IPR012292">
    <property type="entry name" value="Globin/Proto"/>
</dbReference>
<dbReference type="RefSeq" id="WP_254575803.1">
    <property type="nucleotide sequence ID" value="NZ_CP100595.1"/>
</dbReference>
<dbReference type="InterPro" id="IPR044203">
    <property type="entry name" value="GlbO/GLB3-like"/>
</dbReference>
<gene>
    <name evidence="6" type="ORF">NJU99_10130</name>
</gene>
<evidence type="ECO:0000256" key="2">
    <source>
        <dbReference type="ARBA" id="ARBA00022617"/>
    </source>
</evidence>
<dbReference type="PANTHER" id="PTHR47366:SF1">
    <property type="entry name" value="TWO-ON-TWO HEMOGLOBIN-3"/>
    <property type="match status" value="1"/>
</dbReference>
<evidence type="ECO:0000256" key="4">
    <source>
        <dbReference type="ARBA" id="ARBA00023004"/>
    </source>
</evidence>
<keyword evidence="2" id="KW-0349">Heme</keyword>
<organism evidence="6 7">
    <name type="scientific">Arcobacter roscoffensis</name>
    <dbReference type="NCBI Taxonomy" id="2961520"/>
    <lineage>
        <taxon>Bacteria</taxon>
        <taxon>Pseudomonadati</taxon>
        <taxon>Campylobacterota</taxon>
        <taxon>Epsilonproteobacteria</taxon>
        <taxon>Campylobacterales</taxon>
        <taxon>Arcobacteraceae</taxon>
        <taxon>Arcobacter</taxon>
    </lineage>
</organism>
<dbReference type="InterPro" id="IPR001486">
    <property type="entry name" value="Hemoglobin_trunc"/>
</dbReference>
<dbReference type="Gene3D" id="1.10.490.10">
    <property type="entry name" value="Globins"/>
    <property type="match status" value="1"/>
</dbReference>
<keyword evidence="4" id="KW-0408">Iron</keyword>
<evidence type="ECO:0000313" key="7">
    <source>
        <dbReference type="Proteomes" id="UP001060012"/>
    </source>
</evidence>
<comment type="similarity">
    <text evidence="5">Belongs to the truncated hemoglobin family. Group II subfamily.</text>
</comment>
<accession>A0ABY5E2A2</accession>
<evidence type="ECO:0000256" key="5">
    <source>
        <dbReference type="ARBA" id="ARBA00034496"/>
    </source>
</evidence>
<proteinExistence type="inferred from homology"/>
<sequence length="149" mass="17517">MDYHVSKTEFGEKPNFEYPKPIFIEELGEEGLKKLFNEFYDLIVDSDIGNFFPQEEEELEKVKAHNVKFFIEAAGGPKHYSETVGHFDMVKAHEPFSITEKARREWLGTMEEVLRKTDISDEAKQSFWDFLERFSKHTVNTPVSEDFKI</sequence>
<keyword evidence="7" id="KW-1185">Reference proteome</keyword>
<dbReference type="EMBL" id="CP100595">
    <property type="protein sequence ID" value="UTJ05622.1"/>
    <property type="molecule type" value="Genomic_DNA"/>
</dbReference>
<protein>
    <submittedName>
        <fullName evidence="6">Globin</fullName>
    </submittedName>
</protein>
<evidence type="ECO:0000313" key="6">
    <source>
        <dbReference type="EMBL" id="UTJ05622.1"/>
    </source>
</evidence>
<reference evidence="6" key="1">
    <citation type="submission" date="2022-07" db="EMBL/GenBank/DDBJ databases">
        <title>Arcobacter roscoffensis sp. nov., a marine bacterium isolated from coastal seawater collected from Roscoff, France.</title>
        <authorList>
            <person name="Pascual J."/>
            <person name="Lepeaux C."/>
            <person name="Methner A."/>
            <person name="Overmann J."/>
        </authorList>
    </citation>
    <scope>NUCLEOTIDE SEQUENCE</scope>
    <source>
        <strain evidence="6">ARW1-2F2</strain>
    </source>
</reference>
<dbReference type="Proteomes" id="UP001060012">
    <property type="component" value="Chromosome"/>
</dbReference>
<dbReference type="InterPro" id="IPR009050">
    <property type="entry name" value="Globin-like_sf"/>
</dbReference>
<keyword evidence="1" id="KW-0813">Transport</keyword>
<keyword evidence="3" id="KW-0479">Metal-binding</keyword>
<name>A0ABY5E2A2_9BACT</name>
<evidence type="ECO:0000256" key="3">
    <source>
        <dbReference type="ARBA" id="ARBA00022723"/>
    </source>
</evidence>
<dbReference type="PANTHER" id="PTHR47366">
    <property type="entry name" value="TWO-ON-TWO HEMOGLOBIN-3"/>
    <property type="match status" value="1"/>
</dbReference>
<evidence type="ECO:0000256" key="1">
    <source>
        <dbReference type="ARBA" id="ARBA00022448"/>
    </source>
</evidence>
<dbReference type="Pfam" id="PF01152">
    <property type="entry name" value="Bac_globin"/>
    <property type="match status" value="1"/>
</dbReference>
<dbReference type="SUPFAM" id="SSF46458">
    <property type="entry name" value="Globin-like"/>
    <property type="match status" value="1"/>
</dbReference>